<feature type="region of interest" description="Disordered" evidence="1">
    <location>
        <begin position="60"/>
        <end position="82"/>
    </location>
</feature>
<name>A0A087FX78_ARAAL</name>
<dbReference type="Proteomes" id="UP000029120">
    <property type="component" value="Unassembled WGS sequence"/>
</dbReference>
<dbReference type="Gramene" id="KFK22230">
    <property type="protein sequence ID" value="KFK22230"/>
    <property type="gene ID" value="AALP_AAs46287U000100"/>
</dbReference>
<dbReference type="AntiFam" id="ANF00038">
    <property type="entry name" value="Overlaps SRP RNA, same strand"/>
</dbReference>
<dbReference type="AlphaFoldDB" id="A0A087FX78"/>
<keyword evidence="3" id="KW-1185">Reference proteome</keyword>
<proteinExistence type="predicted"/>
<organism evidence="2 3">
    <name type="scientific">Arabis alpina</name>
    <name type="common">Alpine rock-cress</name>
    <dbReference type="NCBI Taxonomy" id="50452"/>
    <lineage>
        <taxon>Eukaryota</taxon>
        <taxon>Viridiplantae</taxon>
        <taxon>Streptophyta</taxon>
        <taxon>Embryophyta</taxon>
        <taxon>Tracheophyta</taxon>
        <taxon>Spermatophyta</taxon>
        <taxon>Magnoliopsida</taxon>
        <taxon>eudicotyledons</taxon>
        <taxon>Gunneridae</taxon>
        <taxon>Pentapetalae</taxon>
        <taxon>rosids</taxon>
        <taxon>malvids</taxon>
        <taxon>Brassicales</taxon>
        <taxon>Brassicaceae</taxon>
        <taxon>Arabideae</taxon>
        <taxon>Arabis</taxon>
    </lineage>
</organism>
<reference evidence="3" key="1">
    <citation type="journal article" date="2015" name="Nat. Plants">
        <title>Genome expansion of Arabis alpina linked with retrotransposition and reduced symmetric DNA methylation.</title>
        <authorList>
            <person name="Willing E.M."/>
            <person name="Rawat V."/>
            <person name="Mandakova T."/>
            <person name="Maumus F."/>
            <person name="James G.V."/>
            <person name="Nordstroem K.J."/>
            <person name="Becker C."/>
            <person name="Warthmann N."/>
            <person name="Chica C."/>
            <person name="Szarzynska B."/>
            <person name="Zytnicki M."/>
            <person name="Albani M.C."/>
            <person name="Kiefer C."/>
            <person name="Bergonzi S."/>
            <person name="Castaings L."/>
            <person name="Mateos J.L."/>
            <person name="Berns M.C."/>
            <person name="Bujdoso N."/>
            <person name="Piofczyk T."/>
            <person name="de Lorenzo L."/>
            <person name="Barrero-Sicilia C."/>
            <person name="Mateos I."/>
            <person name="Piednoel M."/>
            <person name="Hagmann J."/>
            <person name="Chen-Min-Tao R."/>
            <person name="Iglesias-Fernandez R."/>
            <person name="Schuster S.C."/>
            <person name="Alonso-Blanco C."/>
            <person name="Roudier F."/>
            <person name="Carbonero P."/>
            <person name="Paz-Ares J."/>
            <person name="Davis S.J."/>
            <person name="Pecinka A."/>
            <person name="Quesneville H."/>
            <person name="Colot V."/>
            <person name="Lysak M.A."/>
            <person name="Weigel D."/>
            <person name="Coupland G."/>
            <person name="Schneeberger K."/>
        </authorList>
    </citation>
    <scope>NUCLEOTIDE SEQUENCE [LARGE SCALE GENOMIC DNA]</scope>
    <source>
        <strain evidence="3">cv. Pajares</strain>
    </source>
</reference>
<sequence>MFNNEVHNKYTSSLVTLACDPSGDNKVMERWVDLIGLGSGWAVRVTCLLEWRRLREAGFTEQRPPPALDGGRITSHGLPSPL</sequence>
<evidence type="ECO:0000313" key="2">
    <source>
        <dbReference type="EMBL" id="KFK22230.1"/>
    </source>
</evidence>
<evidence type="ECO:0000313" key="3">
    <source>
        <dbReference type="Proteomes" id="UP000029120"/>
    </source>
</evidence>
<dbReference type="OMA" id="RITGCCN"/>
<dbReference type="OrthoDB" id="1431376at2759"/>
<protein>
    <submittedName>
        <fullName evidence="2">Uncharacterized protein</fullName>
    </submittedName>
</protein>
<gene>
    <name evidence="2" type="ORF">AALP_AAs46287U000100</name>
</gene>
<evidence type="ECO:0000256" key="1">
    <source>
        <dbReference type="SAM" id="MobiDB-lite"/>
    </source>
</evidence>
<accession>A0A087FX78</accession>
<dbReference type="EMBL" id="KL991121">
    <property type="protein sequence ID" value="KFK22230.1"/>
    <property type="molecule type" value="Genomic_DNA"/>
</dbReference>